<dbReference type="PATRIC" id="fig|1292033.3.peg.206"/>
<protein>
    <submittedName>
        <fullName evidence="1">Uncharacterized protein</fullName>
    </submittedName>
</protein>
<reference evidence="1 2" key="1">
    <citation type="journal article" date="2013" name="Genome Announc.">
        <title>Complete Genome Sequence of Mycoplasma putrefaciens Strain 9231, One of the Agents of Contagious Agalactia in Goats.</title>
        <authorList>
            <person name="Dupuy V."/>
            <person name="Sirand-Pugnet P."/>
            <person name="Baranowski E."/>
            <person name="Barre A."/>
            <person name="Breton M."/>
            <person name="Couture C."/>
            <person name="Dordet-Frisoni E."/>
            <person name="Gaurivaud P."/>
            <person name="Jacob D."/>
            <person name="Lemaitre C."/>
            <person name="Manso-Silvan L."/>
            <person name="Nikolski M."/>
            <person name="Nouvel L.X."/>
            <person name="Poumarat F."/>
            <person name="Tardy F."/>
            <person name="Thebault P."/>
            <person name="Theil S."/>
            <person name="Citti C."/>
            <person name="Blanchard A."/>
            <person name="Thiaucourt F."/>
        </authorList>
    </citation>
    <scope>NUCLEOTIDE SEQUENCE [LARGE SCALE GENOMIC DNA]</scope>
    <source>
        <strain evidence="1">Mput9231</strain>
    </source>
</reference>
<accession>M9WGX1</accession>
<gene>
    <name evidence="1" type="ORF">MPUT9231_2130</name>
</gene>
<dbReference type="RefSeq" id="WP_015587280.1">
    <property type="nucleotide sequence ID" value="NC_021083.1"/>
</dbReference>
<dbReference type="HOGENOM" id="CLU_056161_0_0_14"/>
<dbReference type="EMBL" id="CP004357">
    <property type="protein sequence ID" value="AGJ90644.1"/>
    <property type="molecule type" value="Genomic_DNA"/>
</dbReference>
<keyword evidence="2" id="KW-1185">Reference proteome</keyword>
<dbReference type="Proteomes" id="UP000012984">
    <property type="component" value="Chromosome"/>
</dbReference>
<evidence type="ECO:0000313" key="2">
    <source>
        <dbReference type="Proteomes" id="UP000012984"/>
    </source>
</evidence>
<sequence>MIVKFEFAKYGVPKKVNKKSKKVHNYKFYNDGICIDYITRIKAVYIQNNRDTKEELKTQFTDNNLSWDKFLQSRTKENFLTDDDTKTGLYRLFASKANDISIKTEKQIVKQISKKQHIWEMTINPGQLGIDNFAIDKEQWNTILNQQFRNLFRANNIDPEKIIGHWAIHSNTKYPHIHLSFWEKYPDINGNYRSKGSFKKETINKLKSMLAISLSSWDEYNKLYVVKNSIWDSKKKMKEFFNLPIKSTILHNSIETIQGFYKNSRNKNYALSSNNEKVNQAIWDIFNYVKEMNPSLNQIYSDYLDTLEEVSNTKYSTTKLQQEAQNFVSKEMDEFETQIGNIIVKDCLEQISFDKVNSYWGIDKQKKLEWLLKKWQWEFENIQFWKKIEALKKFNKNIKYAR</sequence>
<dbReference type="KEGG" id="mput:MPUT9231_2130"/>
<dbReference type="eggNOG" id="ENOG5033Z4R">
    <property type="taxonomic scope" value="Bacteria"/>
</dbReference>
<name>M9WGX1_9MOLU</name>
<dbReference type="OrthoDB" id="396426at2"/>
<organism evidence="1 2">
    <name type="scientific">Mycoplasma putrefaciens Mput9231</name>
    <dbReference type="NCBI Taxonomy" id="1292033"/>
    <lineage>
        <taxon>Bacteria</taxon>
        <taxon>Bacillati</taxon>
        <taxon>Mycoplasmatota</taxon>
        <taxon>Mollicutes</taxon>
        <taxon>Mycoplasmataceae</taxon>
        <taxon>Mycoplasma</taxon>
    </lineage>
</organism>
<evidence type="ECO:0000313" key="1">
    <source>
        <dbReference type="EMBL" id="AGJ90644.1"/>
    </source>
</evidence>
<proteinExistence type="predicted"/>
<dbReference type="AlphaFoldDB" id="M9WGX1"/>